<dbReference type="GO" id="GO:0046872">
    <property type="term" value="F:metal ion binding"/>
    <property type="evidence" value="ECO:0007669"/>
    <property type="project" value="UniProtKB-KW"/>
</dbReference>
<keyword evidence="4" id="KW-0460">Magnesium</keyword>
<dbReference type="InterPro" id="IPR011330">
    <property type="entry name" value="Glyco_hydro/deAcase_b/a-brl"/>
</dbReference>
<evidence type="ECO:0000256" key="5">
    <source>
        <dbReference type="ARBA" id="ARBA00023277"/>
    </source>
</evidence>
<dbReference type="GO" id="GO:0016811">
    <property type="term" value="F:hydrolase activity, acting on carbon-nitrogen (but not peptide) bonds, in linear amides"/>
    <property type="evidence" value="ECO:0007669"/>
    <property type="project" value="InterPro"/>
</dbReference>
<comment type="caution">
    <text evidence="6">The sequence shown here is derived from an EMBL/GenBank/DDBJ whole genome shotgun (WGS) entry which is preliminary data.</text>
</comment>
<dbReference type="AlphaFoldDB" id="A0A412FUP4"/>
<keyword evidence="5" id="KW-0119">Carbohydrate metabolism</keyword>
<organism evidence="6 7">
    <name type="scientific">Holdemania filiformis</name>
    <dbReference type="NCBI Taxonomy" id="61171"/>
    <lineage>
        <taxon>Bacteria</taxon>
        <taxon>Bacillati</taxon>
        <taxon>Bacillota</taxon>
        <taxon>Erysipelotrichia</taxon>
        <taxon>Erysipelotrichales</taxon>
        <taxon>Erysipelotrichaceae</taxon>
        <taxon>Holdemania</taxon>
    </lineage>
</organism>
<accession>A0A412FUP4</accession>
<dbReference type="CDD" id="cd10803">
    <property type="entry name" value="YdjC_EF3048_like"/>
    <property type="match status" value="1"/>
</dbReference>
<dbReference type="PANTHER" id="PTHR31609">
    <property type="entry name" value="YDJC DEACETYLASE FAMILY MEMBER"/>
    <property type="match status" value="1"/>
</dbReference>
<dbReference type="SUPFAM" id="SSF88713">
    <property type="entry name" value="Glycoside hydrolase/deacetylase"/>
    <property type="match status" value="1"/>
</dbReference>
<dbReference type="RefSeq" id="WP_117895600.1">
    <property type="nucleotide sequence ID" value="NZ_CABJCV010000017.1"/>
</dbReference>
<evidence type="ECO:0000313" key="6">
    <source>
        <dbReference type="EMBL" id="RGR71935.1"/>
    </source>
</evidence>
<evidence type="ECO:0000313" key="7">
    <source>
        <dbReference type="Proteomes" id="UP000284178"/>
    </source>
</evidence>
<proteinExistence type="predicted"/>
<evidence type="ECO:0000256" key="3">
    <source>
        <dbReference type="ARBA" id="ARBA00022801"/>
    </source>
</evidence>
<name>A0A412FUP4_9FIRM</name>
<keyword evidence="7" id="KW-1185">Reference proteome</keyword>
<dbReference type="EMBL" id="QRUP01000017">
    <property type="protein sequence ID" value="RGR71935.1"/>
    <property type="molecule type" value="Genomic_DNA"/>
</dbReference>
<dbReference type="Proteomes" id="UP000284178">
    <property type="component" value="Unassembled WGS sequence"/>
</dbReference>
<keyword evidence="3" id="KW-0378">Hydrolase</keyword>
<evidence type="ECO:0000256" key="2">
    <source>
        <dbReference type="ARBA" id="ARBA00022723"/>
    </source>
</evidence>
<keyword evidence="2" id="KW-0479">Metal-binding</keyword>
<dbReference type="Pfam" id="PF04794">
    <property type="entry name" value="YdjC"/>
    <property type="match status" value="1"/>
</dbReference>
<sequence>MKIIVNADDMGYTRGVSEGIIEGYEKGIVTSTTVMCNMDQAAQAAQRLRSVPGLGTGVHLTLTCGRPLTKAKTLVDQHGDFLKNIQFYKVYVDPAEVEAEFRAQIEKFIELFGRRPTHLDCHQGCYDGQTLTMTRVGGIGEEHNTEEILAVTLALAKEYQLPMRRHCEYLWLSSYHGEQATPEHFVEMLEEHADAEKLEFMVHPGWCDLELYQKSSYSLERVQELAGLCDPTLKEELKLRNIELVHF</sequence>
<gene>
    <name evidence="6" type="ORF">DWY25_13060</name>
</gene>
<protein>
    <submittedName>
        <fullName evidence="6">Carbohydrate deacetylase</fullName>
    </submittedName>
</protein>
<dbReference type="GO" id="GO:0019213">
    <property type="term" value="F:deacetylase activity"/>
    <property type="evidence" value="ECO:0007669"/>
    <property type="project" value="TreeGrafter"/>
</dbReference>
<dbReference type="GO" id="GO:0000272">
    <property type="term" value="P:polysaccharide catabolic process"/>
    <property type="evidence" value="ECO:0007669"/>
    <property type="project" value="InterPro"/>
</dbReference>
<dbReference type="Gene3D" id="3.20.20.370">
    <property type="entry name" value="Glycoside hydrolase/deacetylase"/>
    <property type="match status" value="1"/>
</dbReference>
<dbReference type="InterPro" id="IPR022948">
    <property type="entry name" value="COD_ChbG_bac"/>
</dbReference>
<dbReference type="GeneID" id="83016324"/>
<evidence type="ECO:0000256" key="4">
    <source>
        <dbReference type="ARBA" id="ARBA00022842"/>
    </source>
</evidence>
<comment type="cofactor">
    <cofactor evidence="1">
        <name>Mg(2+)</name>
        <dbReference type="ChEBI" id="CHEBI:18420"/>
    </cofactor>
</comment>
<dbReference type="PANTHER" id="PTHR31609:SF1">
    <property type="entry name" value="CARBOHYDRATE DEACETYLASE"/>
    <property type="match status" value="1"/>
</dbReference>
<evidence type="ECO:0000256" key="1">
    <source>
        <dbReference type="ARBA" id="ARBA00001946"/>
    </source>
</evidence>
<dbReference type="InterPro" id="IPR006879">
    <property type="entry name" value="YdjC-like"/>
</dbReference>
<reference evidence="6 7" key="1">
    <citation type="submission" date="2018-08" db="EMBL/GenBank/DDBJ databases">
        <title>A genome reference for cultivated species of the human gut microbiota.</title>
        <authorList>
            <person name="Zou Y."/>
            <person name="Xue W."/>
            <person name="Luo G."/>
        </authorList>
    </citation>
    <scope>NUCLEOTIDE SEQUENCE [LARGE SCALE GENOMIC DNA]</scope>
    <source>
        <strain evidence="6 7">AF24-29</strain>
    </source>
</reference>